<accession>A0A5B8RN88</accession>
<dbReference type="KEGG" id="vg:65053214"/>
<dbReference type="GeneID" id="65053214"/>
<protein>
    <submittedName>
        <fullName evidence="1">Uncharacterized protein</fullName>
    </submittedName>
</protein>
<evidence type="ECO:0000313" key="2">
    <source>
        <dbReference type="Proteomes" id="UP000321468"/>
    </source>
</evidence>
<reference evidence="1 2" key="1">
    <citation type="submission" date="2019-06" db="EMBL/GenBank/DDBJ databases">
        <authorList>
            <person name="Li Q."/>
            <person name="Teng T."/>
        </authorList>
    </citation>
    <scope>NUCLEOTIDE SEQUENCE [LARGE SCALE GENOMIC DNA]</scope>
</reference>
<dbReference type="Proteomes" id="UP000321468">
    <property type="component" value="Genome"/>
</dbReference>
<keyword evidence="2" id="KW-1185">Reference proteome</keyword>
<proteinExistence type="predicted"/>
<sequence>MRVTKELRVFCRNNGMKIYVSGERRNLFNLYDMRDDRLICNWELMGGFLIKGKNKKLPSACWECSPAMIHDEQELVDEIKKIKGVIYAAADIR</sequence>
<organism evidence="1 2">
    <name type="scientific">Escherichia phage Henu7</name>
    <dbReference type="NCBI Taxonomy" id="2589652"/>
    <lineage>
        <taxon>Viruses</taxon>
        <taxon>Duplodnaviria</taxon>
        <taxon>Heunggongvirae</taxon>
        <taxon>Uroviricota</taxon>
        <taxon>Caudoviricetes</taxon>
        <taxon>Drexlerviridae</taxon>
        <taxon>Tempevirinae</taxon>
        <taxon>Henuseptimavirus</taxon>
        <taxon>Henuseptimavirus henu7</taxon>
    </lineage>
</organism>
<dbReference type="RefSeq" id="YP_010064758.1">
    <property type="nucleotide sequence ID" value="NC_054894.1"/>
</dbReference>
<dbReference type="EMBL" id="MN019128">
    <property type="protein sequence ID" value="QEA09673.1"/>
    <property type="molecule type" value="Genomic_DNA"/>
</dbReference>
<evidence type="ECO:0000313" key="1">
    <source>
        <dbReference type="EMBL" id="QEA09673.1"/>
    </source>
</evidence>
<name>A0A5B8RN88_9CAUD</name>